<dbReference type="EMBL" id="BAAARY010000001">
    <property type="protein sequence ID" value="GAA2512556.1"/>
    <property type="molecule type" value="Genomic_DNA"/>
</dbReference>
<comment type="caution">
    <text evidence="1">The sequence shown here is derived from an EMBL/GenBank/DDBJ whole genome shotgun (WGS) entry which is preliminary data.</text>
</comment>
<accession>A0ABP6A8P3</accession>
<evidence type="ECO:0000313" key="2">
    <source>
        <dbReference type="Proteomes" id="UP001499978"/>
    </source>
</evidence>
<keyword evidence="2" id="KW-1185">Reference proteome</keyword>
<protein>
    <recommendedName>
        <fullName evidence="3">Antitoxin</fullName>
    </recommendedName>
</protein>
<evidence type="ECO:0000313" key="1">
    <source>
        <dbReference type="EMBL" id="GAA2512556.1"/>
    </source>
</evidence>
<name>A0ABP6A8P3_9ACTN</name>
<sequence>MGLFNKLTDMAKKKLKEDPALLAKGVEAVGDKFDQATGGKYAKHTDKAQDLAKQKLKGKPGQGQPPQH</sequence>
<organism evidence="1 2">
    <name type="scientific">Pilimelia columellifera subsp. columellifera</name>
    <dbReference type="NCBI Taxonomy" id="706583"/>
    <lineage>
        <taxon>Bacteria</taxon>
        <taxon>Bacillati</taxon>
        <taxon>Actinomycetota</taxon>
        <taxon>Actinomycetes</taxon>
        <taxon>Micromonosporales</taxon>
        <taxon>Micromonosporaceae</taxon>
        <taxon>Pilimelia</taxon>
    </lineage>
</organism>
<dbReference type="Proteomes" id="UP001499978">
    <property type="component" value="Unassembled WGS sequence"/>
</dbReference>
<gene>
    <name evidence="1" type="ORF">GCM10010201_04910</name>
</gene>
<proteinExistence type="predicted"/>
<dbReference type="RefSeq" id="WP_344167405.1">
    <property type="nucleotide sequence ID" value="NZ_BAAARY010000001.1"/>
</dbReference>
<dbReference type="Pfam" id="PF14013">
    <property type="entry name" value="MT0933_antitox"/>
    <property type="match status" value="1"/>
</dbReference>
<evidence type="ECO:0008006" key="3">
    <source>
        <dbReference type="Google" id="ProtNLM"/>
    </source>
</evidence>
<dbReference type="InterPro" id="IPR028037">
    <property type="entry name" value="Antitoxin_Rv0909/MT0933"/>
</dbReference>
<reference evidence="2" key="1">
    <citation type="journal article" date="2019" name="Int. J. Syst. Evol. Microbiol.">
        <title>The Global Catalogue of Microorganisms (GCM) 10K type strain sequencing project: providing services to taxonomists for standard genome sequencing and annotation.</title>
        <authorList>
            <consortium name="The Broad Institute Genomics Platform"/>
            <consortium name="The Broad Institute Genome Sequencing Center for Infectious Disease"/>
            <person name="Wu L."/>
            <person name="Ma J."/>
        </authorList>
    </citation>
    <scope>NUCLEOTIDE SEQUENCE [LARGE SCALE GENOMIC DNA]</scope>
    <source>
        <strain evidence="2">JCM 3367</strain>
    </source>
</reference>